<name>A0ABR1W522_9PEZI</name>
<dbReference type="InterPro" id="IPR051678">
    <property type="entry name" value="AGP_Transferase"/>
</dbReference>
<protein>
    <submittedName>
        <fullName evidence="1">Phosphotransferase family protein</fullName>
    </submittedName>
</protein>
<proteinExistence type="predicted"/>
<sequence length="321" mass="37130">MGENEGVEEWLNTLRNATTCREVKELILPFIIMDYIDHHQNMSRELLDPARENQRPILDPKISEEKLELLYGQMANILLQLSNLRFTLLGSLVEEDGGGSASIKGRPLIGNMIQQVVHNNAPASILPTKTYTSSNEWYHALALQHNDAVEDEDDARDKYFRLFSEALRPANVLLDEDLRVVGVIDWEFAYAAPAQFSYDPPWWLLVREPEDWPGGYRPAKSRIWKRRKTKSKAEDSQRTWMVNYAVRNSWAFDFIWWKFLDESYFGPNENQDHPIRLGLLSGPQREAMDALVARKLDESKDKRIVKWESEDALAEAGKLLI</sequence>
<dbReference type="PANTHER" id="PTHR21310:SF37">
    <property type="entry name" value="AMINOGLYCOSIDE PHOSPHOTRANSFERASE DOMAIN-CONTAINING PROTEIN"/>
    <property type="match status" value="1"/>
</dbReference>
<evidence type="ECO:0000313" key="2">
    <source>
        <dbReference type="Proteomes" id="UP001446871"/>
    </source>
</evidence>
<comment type="caution">
    <text evidence="1">The sequence shown here is derived from an EMBL/GenBank/DDBJ whole genome shotgun (WGS) entry which is preliminary data.</text>
</comment>
<evidence type="ECO:0000313" key="1">
    <source>
        <dbReference type="EMBL" id="KAK8078584.1"/>
    </source>
</evidence>
<gene>
    <name evidence="1" type="ORF">PG996_004754</name>
</gene>
<dbReference type="Proteomes" id="UP001446871">
    <property type="component" value="Unassembled WGS sequence"/>
</dbReference>
<dbReference type="PANTHER" id="PTHR21310">
    <property type="entry name" value="AMINOGLYCOSIDE PHOSPHOTRANSFERASE-RELATED-RELATED"/>
    <property type="match status" value="1"/>
</dbReference>
<dbReference type="EMBL" id="JAQQWM010000002">
    <property type="protein sequence ID" value="KAK8078584.1"/>
    <property type="molecule type" value="Genomic_DNA"/>
</dbReference>
<organism evidence="1 2">
    <name type="scientific">Apiospora saccharicola</name>
    <dbReference type="NCBI Taxonomy" id="335842"/>
    <lineage>
        <taxon>Eukaryota</taxon>
        <taxon>Fungi</taxon>
        <taxon>Dikarya</taxon>
        <taxon>Ascomycota</taxon>
        <taxon>Pezizomycotina</taxon>
        <taxon>Sordariomycetes</taxon>
        <taxon>Xylariomycetidae</taxon>
        <taxon>Amphisphaeriales</taxon>
        <taxon>Apiosporaceae</taxon>
        <taxon>Apiospora</taxon>
    </lineage>
</organism>
<keyword evidence="2" id="KW-1185">Reference proteome</keyword>
<accession>A0ABR1W522</accession>
<reference evidence="1 2" key="1">
    <citation type="submission" date="2023-01" db="EMBL/GenBank/DDBJ databases">
        <title>Analysis of 21 Apiospora genomes using comparative genomics revels a genus with tremendous synthesis potential of carbohydrate active enzymes and secondary metabolites.</title>
        <authorList>
            <person name="Sorensen T."/>
        </authorList>
    </citation>
    <scope>NUCLEOTIDE SEQUENCE [LARGE SCALE GENOMIC DNA]</scope>
    <source>
        <strain evidence="1 2">CBS 83171</strain>
    </source>
</reference>